<gene>
    <name evidence="2" type="ORF">KP79_PYT12799</name>
</gene>
<evidence type="ECO:0000256" key="1">
    <source>
        <dbReference type="SAM" id="MobiDB-lite"/>
    </source>
</evidence>
<accession>A0A210PNG0</accession>
<feature type="compositionally biased region" description="Basic and acidic residues" evidence="1">
    <location>
        <begin position="17"/>
        <end position="27"/>
    </location>
</feature>
<reference evidence="2 3" key="1">
    <citation type="journal article" date="2017" name="Nat. Ecol. Evol.">
        <title>Scallop genome provides insights into evolution of bilaterian karyotype and development.</title>
        <authorList>
            <person name="Wang S."/>
            <person name="Zhang J."/>
            <person name="Jiao W."/>
            <person name="Li J."/>
            <person name="Xun X."/>
            <person name="Sun Y."/>
            <person name="Guo X."/>
            <person name="Huan P."/>
            <person name="Dong B."/>
            <person name="Zhang L."/>
            <person name="Hu X."/>
            <person name="Sun X."/>
            <person name="Wang J."/>
            <person name="Zhao C."/>
            <person name="Wang Y."/>
            <person name="Wang D."/>
            <person name="Huang X."/>
            <person name="Wang R."/>
            <person name="Lv J."/>
            <person name="Li Y."/>
            <person name="Zhang Z."/>
            <person name="Liu B."/>
            <person name="Lu W."/>
            <person name="Hui Y."/>
            <person name="Liang J."/>
            <person name="Zhou Z."/>
            <person name="Hou R."/>
            <person name="Li X."/>
            <person name="Liu Y."/>
            <person name="Li H."/>
            <person name="Ning X."/>
            <person name="Lin Y."/>
            <person name="Zhao L."/>
            <person name="Xing Q."/>
            <person name="Dou J."/>
            <person name="Li Y."/>
            <person name="Mao J."/>
            <person name="Guo H."/>
            <person name="Dou H."/>
            <person name="Li T."/>
            <person name="Mu C."/>
            <person name="Jiang W."/>
            <person name="Fu Q."/>
            <person name="Fu X."/>
            <person name="Miao Y."/>
            <person name="Liu J."/>
            <person name="Yu Q."/>
            <person name="Li R."/>
            <person name="Liao H."/>
            <person name="Li X."/>
            <person name="Kong Y."/>
            <person name="Jiang Z."/>
            <person name="Chourrout D."/>
            <person name="Li R."/>
            <person name="Bao Z."/>
        </authorList>
    </citation>
    <scope>NUCLEOTIDE SEQUENCE [LARGE SCALE GENOMIC DNA]</scope>
    <source>
        <strain evidence="2 3">PY_sf001</strain>
    </source>
</reference>
<feature type="region of interest" description="Disordered" evidence="1">
    <location>
        <begin position="1"/>
        <end position="28"/>
    </location>
</feature>
<protein>
    <submittedName>
        <fullName evidence="2">Uncharacterized protein</fullName>
    </submittedName>
</protein>
<organism evidence="2 3">
    <name type="scientific">Mizuhopecten yessoensis</name>
    <name type="common">Japanese scallop</name>
    <name type="synonym">Patinopecten yessoensis</name>
    <dbReference type="NCBI Taxonomy" id="6573"/>
    <lineage>
        <taxon>Eukaryota</taxon>
        <taxon>Metazoa</taxon>
        <taxon>Spiralia</taxon>
        <taxon>Lophotrochozoa</taxon>
        <taxon>Mollusca</taxon>
        <taxon>Bivalvia</taxon>
        <taxon>Autobranchia</taxon>
        <taxon>Pteriomorphia</taxon>
        <taxon>Pectinida</taxon>
        <taxon>Pectinoidea</taxon>
        <taxon>Pectinidae</taxon>
        <taxon>Mizuhopecten</taxon>
    </lineage>
</organism>
<sequence>MENQIRSGNPKMCIGSADRRTGERVDGKTPYQNRIGMEVFYNLLCVLLTLLLRYAPSVGKIVKEKWSAAVSMFREWRSHSLRRSKSRMWMAAGDGIDV</sequence>
<evidence type="ECO:0000313" key="3">
    <source>
        <dbReference type="Proteomes" id="UP000242188"/>
    </source>
</evidence>
<evidence type="ECO:0000313" key="2">
    <source>
        <dbReference type="EMBL" id="OWF38045.1"/>
    </source>
</evidence>
<name>A0A210PNG0_MIZYE</name>
<dbReference type="EMBL" id="NEDP02005574">
    <property type="protein sequence ID" value="OWF38045.1"/>
    <property type="molecule type" value="Genomic_DNA"/>
</dbReference>
<keyword evidence="3" id="KW-1185">Reference proteome</keyword>
<dbReference type="Proteomes" id="UP000242188">
    <property type="component" value="Unassembled WGS sequence"/>
</dbReference>
<proteinExistence type="predicted"/>
<dbReference type="AlphaFoldDB" id="A0A210PNG0"/>
<comment type="caution">
    <text evidence="2">The sequence shown here is derived from an EMBL/GenBank/DDBJ whole genome shotgun (WGS) entry which is preliminary data.</text>
</comment>